<sequence length="305" mass="32655">MLLPSTTRRAFLSASAACVLGASTPCSFSLPVGIPLGLQLYSCRVALARDYAGTLQQVSAAGYREVEAAGFFGHTAGEVKTMMASAGLRCIGGHYPLVDLLKAPDETIAFAKEAGLSCLICASPSTPDPARPAAYPGGAWQYLLHQMTADDWKWNAEQFNRLGEKVKAAGLRFGYHNHTPEFRDLGGGQKGYDILLANTEPSLVTFELDCGWAAASGQDAAAILRRYSHRISLLHLKDLKPAPAGTEPSSRHSTILGQGVVDYAPILAAAKAANIRQAFIEQEEFDGPVFEALKEDLVNARKMMA</sequence>
<dbReference type="OrthoDB" id="9798407at2"/>
<keyword evidence="4" id="KW-1185">Reference proteome</keyword>
<dbReference type="InterPro" id="IPR013022">
    <property type="entry name" value="Xyl_isomerase-like_TIM-brl"/>
</dbReference>
<feature type="chain" id="PRO_5020918504" evidence="1">
    <location>
        <begin position="17"/>
        <end position="305"/>
    </location>
</feature>
<dbReference type="Gene3D" id="3.20.20.150">
    <property type="entry name" value="Divalent-metal-dependent TIM barrel enzymes"/>
    <property type="match status" value="1"/>
</dbReference>
<dbReference type="InterPro" id="IPR036237">
    <property type="entry name" value="Xyl_isomerase-like_sf"/>
</dbReference>
<evidence type="ECO:0000259" key="2">
    <source>
        <dbReference type="Pfam" id="PF01261"/>
    </source>
</evidence>
<dbReference type="InterPro" id="IPR006311">
    <property type="entry name" value="TAT_signal"/>
</dbReference>
<dbReference type="EMBL" id="SDMK01000005">
    <property type="protein sequence ID" value="RXS93370.1"/>
    <property type="molecule type" value="Genomic_DNA"/>
</dbReference>
<organism evidence="3 4">
    <name type="scientific">Silvibacterium dinghuense</name>
    <dbReference type="NCBI Taxonomy" id="1560006"/>
    <lineage>
        <taxon>Bacteria</taxon>
        <taxon>Pseudomonadati</taxon>
        <taxon>Acidobacteriota</taxon>
        <taxon>Terriglobia</taxon>
        <taxon>Terriglobales</taxon>
        <taxon>Acidobacteriaceae</taxon>
        <taxon>Silvibacterium</taxon>
    </lineage>
</organism>
<evidence type="ECO:0000313" key="4">
    <source>
        <dbReference type="Proteomes" id="UP000290253"/>
    </source>
</evidence>
<protein>
    <submittedName>
        <fullName evidence="3">Sugar phosphate isomerase/epimerase</fullName>
    </submittedName>
</protein>
<keyword evidence="1" id="KW-0732">Signal</keyword>
<feature type="signal peptide" evidence="1">
    <location>
        <begin position="1"/>
        <end position="16"/>
    </location>
</feature>
<dbReference type="InterPro" id="IPR050312">
    <property type="entry name" value="IolE/XylAMocC-like"/>
</dbReference>
<comment type="caution">
    <text evidence="3">The sequence shown here is derived from an EMBL/GenBank/DDBJ whole genome shotgun (WGS) entry which is preliminary data.</text>
</comment>
<dbReference type="PROSITE" id="PS51318">
    <property type="entry name" value="TAT"/>
    <property type="match status" value="1"/>
</dbReference>
<accession>A0A4Q1S8P8</accession>
<name>A0A4Q1S8P8_9BACT</name>
<evidence type="ECO:0000256" key="1">
    <source>
        <dbReference type="SAM" id="SignalP"/>
    </source>
</evidence>
<dbReference type="PANTHER" id="PTHR12110:SF41">
    <property type="entry name" value="INOSOSE DEHYDRATASE"/>
    <property type="match status" value="1"/>
</dbReference>
<dbReference type="Pfam" id="PF01261">
    <property type="entry name" value="AP_endonuc_2"/>
    <property type="match status" value="1"/>
</dbReference>
<feature type="domain" description="Xylose isomerase-like TIM barrel" evidence="2">
    <location>
        <begin position="56"/>
        <end position="285"/>
    </location>
</feature>
<dbReference type="AlphaFoldDB" id="A0A4Q1S8P8"/>
<gene>
    <name evidence="3" type="ORF">ESZ00_18650</name>
</gene>
<evidence type="ECO:0000313" key="3">
    <source>
        <dbReference type="EMBL" id="RXS93370.1"/>
    </source>
</evidence>
<dbReference type="SUPFAM" id="SSF51658">
    <property type="entry name" value="Xylose isomerase-like"/>
    <property type="match status" value="1"/>
</dbReference>
<dbReference type="PANTHER" id="PTHR12110">
    <property type="entry name" value="HYDROXYPYRUVATE ISOMERASE"/>
    <property type="match status" value="1"/>
</dbReference>
<proteinExistence type="predicted"/>
<reference evidence="3 4" key="1">
    <citation type="journal article" date="2016" name="Int. J. Syst. Evol. Microbiol.">
        <title>Acidipila dinghuensis sp. nov., an acidobacterium isolated from forest soil.</title>
        <authorList>
            <person name="Jiang Y.W."/>
            <person name="Wang J."/>
            <person name="Chen M.H."/>
            <person name="Lv Y.Y."/>
            <person name="Qiu L.H."/>
        </authorList>
    </citation>
    <scope>NUCLEOTIDE SEQUENCE [LARGE SCALE GENOMIC DNA]</scope>
    <source>
        <strain evidence="3 4">DHOF10</strain>
    </source>
</reference>
<dbReference type="Proteomes" id="UP000290253">
    <property type="component" value="Unassembled WGS sequence"/>
</dbReference>
<keyword evidence="3" id="KW-0413">Isomerase</keyword>
<dbReference type="GO" id="GO:0016853">
    <property type="term" value="F:isomerase activity"/>
    <property type="evidence" value="ECO:0007669"/>
    <property type="project" value="UniProtKB-KW"/>
</dbReference>